<dbReference type="InterPro" id="IPR018389">
    <property type="entry name" value="DctP_fam"/>
</dbReference>
<dbReference type="GO" id="GO:0015740">
    <property type="term" value="P:C4-dicarboxylate transport"/>
    <property type="evidence" value="ECO:0007669"/>
    <property type="project" value="TreeGrafter"/>
</dbReference>
<dbReference type="EMBL" id="OMOJ01000004">
    <property type="protein sequence ID" value="SPF80474.1"/>
    <property type="molecule type" value="Genomic_DNA"/>
</dbReference>
<dbReference type="PROSITE" id="PS51257">
    <property type="entry name" value="PROKAR_LIPOPROTEIN"/>
    <property type="match status" value="1"/>
</dbReference>
<evidence type="ECO:0000313" key="7">
    <source>
        <dbReference type="EMBL" id="SPF80474.1"/>
    </source>
</evidence>
<dbReference type="AlphaFoldDB" id="A0A2R8AX82"/>
<dbReference type="OrthoDB" id="8673861at2"/>
<comment type="subcellular location">
    <subcellularLocation>
        <location evidence="1">Periplasm</location>
    </subcellularLocation>
</comment>
<accession>A0A2R8AX82</accession>
<dbReference type="RefSeq" id="WP_108886509.1">
    <property type="nucleotide sequence ID" value="NZ_OMOJ01000004.1"/>
</dbReference>
<name>A0A2R8AX82_9RHOB</name>
<keyword evidence="5" id="KW-0574">Periplasm</keyword>
<keyword evidence="8" id="KW-1185">Reference proteome</keyword>
<dbReference type="Gene3D" id="3.40.190.170">
    <property type="entry name" value="Bacterial extracellular solute-binding protein, family 7"/>
    <property type="match status" value="1"/>
</dbReference>
<feature type="chain" id="PRO_5015319007" evidence="6">
    <location>
        <begin position="24"/>
        <end position="332"/>
    </location>
</feature>
<dbReference type="InterPro" id="IPR038404">
    <property type="entry name" value="TRAP_DctP_sf"/>
</dbReference>
<organism evidence="7 8">
    <name type="scientific">Pseudoprimorskyibacter insulae</name>
    <dbReference type="NCBI Taxonomy" id="1695997"/>
    <lineage>
        <taxon>Bacteria</taxon>
        <taxon>Pseudomonadati</taxon>
        <taxon>Pseudomonadota</taxon>
        <taxon>Alphaproteobacteria</taxon>
        <taxon>Rhodobacterales</taxon>
        <taxon>Paracoccaceae</taxon>
        <taxon>Pseudoprimorskyibacter</taxon>
    </lineage>
</organism>
<evidence type="ECO:0000256" key="1">
    <source>
        <dbReference type="ARBA" id="ARBA00004418"/>
    </source>
</evidence>
<reference evidence="8" key="1">
    <citation type="submission" date="2018-03" db="EMBL/GenBank/DDBJ databases">
        <authorList>
            <person name="Rodrigo-Torres L."/>
            <person name="Arahal R. D."/>
            <person name="Lucena T."/>
        </authorList>
    </citation>
    <scope>NUCLEOTIDE SEQUENCE [LARGE SCALE GENOMIC DNA]</scope>
    <source>
        <strain evidence="8">CECT 8871</strain>
    </source>
</reference>
<dbReference type="GO" id="GO:0055085">
    <property type="term" value="P:transmembrane transport"/>
    <property type="evidence" value="ECO:0007669"/>
    <property type="project" value="InterPro"/>
</dbReference>
<dbReference type="Proteomes" id="UP000244904">
    <property type="component" value="Unassembled WGS sequence"/>
</dbReference>
<keyword evidence="3" id="KW-0813">Transport</keyword>
<evidence type="ECO:0000256" key="2">
    <source>
        <dbReference type="ARBA" id="ARBA00009023"/>
    </source>
</evidence>
<dbReference type="PIRSF" id="PIRSF006470">
    <property type="entry name" value="DctB"/>
    <property type="match status" value="1"/>
</dbReference>
<dbReference type="PANTHER" id="PTHR33376">
    <property type="match status" value="1"/>
</dbReference>
<evidence type="ECO:0000256" key="6">
    <source>
        <dbReference type="SAM" id="SignalP"/>
    </source>
</evidence>
<protein>
    <submittedName>
        <fullName evidence="7">C4-dicarboxylate-binding periplasmic protein DctP</fullName>
    </submittedName>
</protein>
<evidence type="ECO:0000313" key="8">
    <source>
        <dbReference type="Proteomes" id="UP000244904"/>
    </source>
</evidence>
<dbReference type="PANTHER" id="PTHR33376:SF7">
    <property type="entry name" value="C4-DICARBOXYLATE-BINDING PROTEIN DCTB"/>
    <property type="match status" value="1"/>
</dbReference>
<dbReference type="GO" id="GO:0030288">
    <property type="term" value="C:outer membrane-bounded periplasmic space"/>
    <property type="evidence" value="ECO:0007669"/>
    <property type="project" value="InterPro"/>
</dbReference>
<dbReference type="NCBIfam" id="TIGR00787">
    <property type="entry name" value="dctP"/>
    <property type="match status" value="1"/>
</dbReference>
<evidence type="ECO:0000256" key="4">
    <source>
        <dbReference type="ARBA" id="ARBA00022729"/>
    </source>
</evidence>
<comment type="similarity">
    <text evidence="2">Belongs to the bacterial solute-binding protein 7 family.</text>
</comment>
<keyword evidence="4 6" id="KW-0732">Signal</keyword>
<evidence type="ECO:0000256" key="3">
    <source>
        <dbReference type="ARBA" id="ARBA00022448"/>
    </source>
</evidence>
<dbReference type="FunFam" id="3.40.190.170:FF:000001">
    <property type="entry name" value="TRAP dicarboxylate transporter, DctP subunit"/>
    <property type="match status" value="1"/>
</dbReference>
<dbReference type="NCBIfam" id="NF037995">
    <property type="entry name" value="TRAP_S1"/>
    <property type="match status" value="1"/>
</dbReference>
<gene>
    <name evidence="7" type="primary">dctP_4</name>
    <name evidence="7" type="ORF">PRI8871_02284</name>
</gene>
<sequence length="332" mass="36369">MKKFFLAATATLALAAGANTAVAACDDGEIVIKFSHVTNSDRHPKGIAATLLAERVNEEMNGKACMEVFPNSTLYNDDQVLEAMLQGDVQMAAPSLSKFEQFTKVFRIFDLPFMFKDINAVDGFQNSETGQAMKESMTRRGLLGLQFWHNGMKQISANKALVSPADAAGLKFRVQPSEVIKAQIEALGASPQPMAFSEVYGALQTGVVDGQENTWSNIYGQKFFEVQDGTTETNHGIIDYMVVTNVDWWESLPEDVRTQLGTILEEVTVARNAAVGQVDSDARQSVLDAGGVIRELNAEQRQAWVDAMKPVWEQFVGDVGQENIDAAQSFNN</sequence>
<dbReference type="InterPro" id="IPR004682">
    <property type="entry name" value="TRAP_DctP"/>
</dbReference>
<dbReference type="Pfam" id="PF03480">
    <property type="entry name" value="DctP"/>
    <property type="match status" value="1"/>
</dbReference>
<evidence type="ECO:0000256" key="5">
    <source>
        <dbReference type="ARBA" id="ARBA00022764"/>
    </source>
</evidence>
<feature type="signal peptide" evidence="6">
    <location>
        <begin position="1"/>
        <end position="23"/>
    </location>
</feature>
<proteinExistence type="inferred from homology"/>